<gene>
    <name evidence="3" type="ORF">A3F61_00820</name>
</gene>
<dbReference type="EMBL" id="MHCA01000004">
    <property type="protein sequence ID" value="OGY12945.1"/>
    <property type="molecule type" value="Genomic_DNA"/>
</dbReference>
<evidence type="ECO:0000313" key="4">
    <source>
        <dbReference type="Proteomes" id="UP000178272"/>
    </source>
</evidence>
<evidence type="ECO:0000313" key="3">
    <source>
        <dbReference type="EMBL" id="OGY12945.1"/>
    </source>
</evidence>
<dbReference type="AlphaFoldDB" id="A0A1G1VC27"/>
<feature type="transmembrane region" description="Helical" evidence="1">
    <location>
        <begin position="167"/>
        <end position="194"/>
    </location>
</feature>
<evidence type="ECO:0000259" key="2">
    <source>
        <dbReference type="PROSITE" id="PS50022"/>
    </source>
</evidence>
<feature type="domain" description="F5/8 type C" evidence="2">
    <location>
        <begin position="523"/>
        <end position="622"/>
    </location>
</feature>
<comment type="caution">
    <text evidence="3">The sequence shown here is derived from an EMBL/GenBank/DDBJ whole genome shotgun (WGS) entry which is preliminary data.</text>
</comment>
<feature type="transmembrane region" description="Helical" evidence="1">
    <location>
        <begin position="317"/>
        <end position="336"/>
    </location>
</feature>
<keyword evidence="1" id="KW-0812">Transmembrane</keyword>
<dbReference type="Gene3D" id="2.60.120.260">
    <property type="entry name" value="Galactose-binding domain-like"/>
    <property type="match status" value="1"/>
</dbReference>
<sequence length="773" mass="87687">MIKRIFKSYKLLLGGLVLLLITFLAYGKILGMYFYLEDYLVLYSIQNPDSPEAGYGSGVFGRPFGWAVTPFIPFYHLFGLEPQGYYLIEVLLYFAASISVYFFAKTFTGNKKAAFGSALIFASGYVGSGSLYRMAVGWQNLLAAIFISLSAALYFKYVKTPKLKYYVLAFAVYLVTCEFSFYRAHGIVLLILGIELLFNFNRVKSIARMTPFALAYYYFYVYSLPNIDQVSKTASFVRIVFQERNYHYLLTPLKTLQNLFIPDRFSFPLFVFAVVLTGVLLWKRSKVLLYCLIFAVANFLVYFYYSPNGPQETTHRYLTVSFVGIASFLGIFLNAVFKNKGRYFLACLLIVAFYITLARQEQAEILQNRSIPNREFWRDFRKNIGNIPPKSVIYIDTKNDGLSKPVRDTSLSAGSMSATASFAMFYRLKWEDIYLAENFPEVLSLVKSKKVEKDNIFTFYYSRDGGLVNTTQISKKTISQGGELAVADINNINIPFTSPVLFNFDSVVQIDYSGFGKAPTDADFSIYLDYLSSKKDYYKNVSVSASSEVKYAEVKNISDDVVETSWRADDLKWAASHHEELVVNLGRERKVGKVKITPANSTRTPTDHAIECSSDLKVWSSLKTPGDQTCAFVKIIITTTASGGPPQISEIEVVESPFANLDISKAEEVEKNPFNFVSLQSNYLTTLKNYFAKYGVQGTICVHTDKYNSQSPLCEKHSFRLGNTQDYILINQGGTILKKVEIRVPEPVKVNFGNIRANYLTYDELEKMNYIFP</sequence>
<keyword evidence="1" id="KW-1133">Transmembrane helix</keyword>
<feature type="transmembrane region" description="Helical" evidence="1">
    <location>
        <begin position="343"/>
        <end position="360"/>
    </location>
</feature>
<feature type="transmembrane region" description="Helical" evidence="1">
    <location>
        <begin position="287"/>
        <end position="305"/>
    </location>
</feature>
<feature type="transmembrane region" description="Helical" evidence="1">
    <location>
        <begin position="113"/>
        <end position="132"/>
    </location>
</feature>
<evidence type="ECO:0000256" key="1">
    <source>
        <dbReference type="SAM" id="Phobius"/>
    </source>
</evidence>
<dbReference type="PROSITE" id="PS50022">
    <property type="entry name" value="FA58C_3"/>
    <property type="match status" value="1"/>
</dbReference>
<dbReference type="SUPFAM" id="SSF49785">
    <property type="entry name" value="Galactose-binding domain-like"/>
    <property type="match status" value="1"/>
</dbReference>
<dbReference type="InterPro" id="IPR008979">
    <property type="entry name" value="Galactose-bd-like_sf"/>
</dbReference>
<name>A0A1G1VC27_9BACT</name>
<accession>A0A1G1VC27</accession>
<feature type="transmembrane region" description="Helical" evidence="1">
    <location>
        <begin position="138"/>
        <end position="155"/>
    </location>
</feature>
<feature type="transmembrane region" description="Helical" evidence="1">
    <location>
        <begin position="84"/>
        <end position="104"/>
    </location>
</feature>
<organism evidence="3 4">
    <name type="scientific">Candidatus Blackburnbacteria bacterium RIFCSPHIGHO2_12_FULL_41_13b</name>
    <dbReference type="NCBI Taxonomy" id="1797517"/>
    <lineage>
        <taxon>Bacteria</taxon>
        <taxon>Candidatus Blackburniibacteriota</taxon>
    </lineage>
</organism>
<feature type="transmembrane region" description="Helical" evidence="1">
    <location>
        <begin position="265"/>
        <end position="282"/>
    </location>
</feature>
<dbReference type="Pfam" id="PF00754">
    <property type="entry name" value="F5_F8_type_C"/>
    <property type="match status" value="1"/>
</dbReference>
<dbReference type="Proteomes" id="UP000178272">
    <property type="component" value="Unassembled WGS sequence"/>
</dbReference>
<protein>
    <recommendedName>
        <fullName evidence="2">F5/8 type C domain-containing protein</fullName>
    </recommendedName>
</protein>
<reference evidence="3 4" key="1">
    <citation type="journal article" date="2016" name="Nat. Commun.">
        <title>Thousands of microbial genomes shed light on interconnected biogeochemical processes in an aquifer system.</title>
        <authorList>
            <person name="Anantharaman K."/>
            <person name="Brown C.T."/>
            <person name="Hug L.A."/>
            <person name="Sharon I."/>
            <person name="Castelle C.J."/>
            <person name="Probst A.J."/>
            <person name="Thomas B.C."/>
            <person name="Singh A."/>
            <person name="Wilkins M.J."/>
            <person name="Karaoz U."/>
            <person name="Brodie E.L."/>
            <person name="Williams K.H."/>
            <person name="Hubbard S.S."/>
            <person name="Banfield J.F."/>
        </authorList>
    </citation>
    <scope>NUCLEOTIDE SEQUENCE [LARGE SCALE GENOMIC DNA]</scope>
</reference>
<dbReference type="STRING" id="1797517.A3F61_00820"/>
<dbReference type="InterPro" id="IPR000421">
    <property type="entry name" value="FA58C"/>
</dbReference>
<proteinExistence type="predicted"/>
<keyword evidence="1" id="KW-0472">Membrane</keyword>